<feature type="compositionally biased region" description="Basic and acidic residues" evidence="6">
    <location>
        <begin position="279"/>
        <end position="290"/>
    </location>
</feature>
<evidence type="ECO:0000256" key="3">
    <source>
        <dbReference type="ARBA" id="ARBA00022771"/>
    </source>
</evidence>
<dbReference type="InterPro" id="IPR045877">
    <property type="entry name" value="ZFP36-like"/>
</dbReference>
<feature type="zinc finger region" description="C3H1-type" evidence="5">
    <location>
        <begin position="218"/>
        <end position="244"/>
    </location>
</feature>
<feature type="domain" description="C3H1-type" evidence="7">
    <location>
        <begin position="253"/>
        <end position="279"/>
    </location>
</feature>
<keyword evidence="2" id="KW-0677">Repeat</keyword>
<dbReference type="Pfam" id="PF00642">
    <property type="entry name" value="zf-CCCH"/>
    <property type="match status" value="1"/>
</dbReference>
<evidence type="ECO:0000256" key="1">
    <source>
        <dbReference type="ARBA" id="ARBA00022723"/>
    </source>
</evidence>
<dbReference type="GO" id="GO:0008270">
    <property type="term" value="F:zinc ion binding"/>
    <property type="evidence" value="ECO:0007669"/>
    <property type="project" value="UniProtKB-KW"/>
</dbReference>
<evidence type="ECO:0000259" key="7">
    <source>
        <dbReference type="PROSITE" id="PS50103"/>
    </source>
</evidence>
<feature type="domain" description="C3H1-type" evidence="7">
    <location>
        <begin position="182"/>
        <end position="210"/>
    </location>
</feature>
<comment type="caution">
    <text evidence="8">The sequence shown here is derived from an EMBL/GenBank/DDBJ whole genome shotgun (WGS) entry which is preliminary data.</text>
</comment>
<feature type="region of interest" description="Disordered" evidence="6">
    <location>
        <begin position="41"/>
        <end position="114"/>
    </location>
</feature>
<dbReference type="GO" id="GO:0003729">
    <property type="term" value="F:mRNA binding"/>
    <property type="evidence" value="ECO:0007669"/>
    <property type="project" value="InterPro"/>
</dbReference>
<keyword evidence="4 5" id="KW-0862">Zinc</keyword>
<feature type="region of interest" description="Disordered" evidence="6">
    <location>
        <begin position="279"/>
        <end position="330"/>
    </location>
</feature>
<feature type="region of interest" description="Disordered" evidence="6">
    <location>
        <begin position="1"/>
        <end position="21"/>
    </location>
</feature>
<dbReference type="KEGG" id="bbes:BESB_045960"/>
<dbReference type="PANTHER" id="PTHR12547:SF18">
    <property type="entry name" value="PROTEIN TIS11"/>
    <property type="match status" value="1"/>
</dbReference>
<proteinExistence type="predicted"/>
<dbReference type="InterPro" id="IPR036855">
    <property type="entry name" value="Znf_CCCH_sf"/>
</dbReference>
<dbReference type="OrthoDB" id="440636at2759"/>
<feature type="compositionally biased region" description="Polar residues" evidence="6">
    <location>
        <begin position="101"/>
        <end position="112"/>
    </location>
</feature>
<evidence type="ECO:0000313" key="8">
    <source>
        <dbReference type="EMBL" id="PFH36404.1"/>
    </source>
</evidence>
<sequence length="587" mass="61540">MTADLCINHESGGGAGKNPLSARVACETGKVILKGGEATVEADGGEKRSRAQINALKASGGGPFSAGRRGMGECTRHSHSSGSLEDTGRSVGERRRRSVAHGSQGQQPSQKRGTIAISDERRGDQAGLSFGSNHGSSASGTAGFLPSLLLNDSALALQTALVALLQLQKQDQDGVQKEPVIPRRNLMCTAFLKTGACNNPERCNYAHNMVELQKKLELRKTSLCKYWLKGKCENEDCNFAHGEHELQSTEGVYKTTICKYWKQGACYSGNSCRHAHGEADLRPEKLPPHLERKRNQKVKQQWKSGGGGVAFPSSEAQPGGGPRTKQQPLYPSVPTRFPCSQGASFDGIKASEAFERPGSVVLGIGDFTRENSGGSDSLLRSGNLNATRGSSLAEEETRVGMAWRSGGSGCGSVASDASTISVPLFPAVQSIGGPGGLVFVPPPGLAMQKDFGGVAVGRSASLTAAFPQKDDAELDERSGNLISSRCPYVSESVLRTLSESVAGLTVDETAAGRARAASGDPLPHQVGRGCGHMEAPEAVGEEKHGLITATTLSSLSVGFFAGMEDESSAPSKRDSETASPALSSASR</sequence>
<feature type="zinc finger region" description="C3H1-type" evidence="5">
    <location>
        <begin position="253"/>
        <end position="279"/>
    </location>
</feature>
<dbReference type="SUPFAM" id="SSF90229">
    <property type="entry name" value="CCCH zinc finger"/>
    <property type="match status" value="3"/>
</dbReference>
<dbReference type="InterPro" id="IPR000571">
    <property type="entry name" value="Znf_CCCH"/>
</dbReference>
<evidence type="ECO:0000313" key="9">
    <source>
        <dbReference type="Proteomes" id="UP000224006"/>
    </source>
</evidence>
<name>A0A2A9MGX2_BESBE</name>
<feature type="compositionally biased region" description="Polar residues" evidence="6">
    <location>
        <begin position="577"/>
        <end position="587"/>
    </location>
</feature>
<dbReference type="Proteomes" id="UP000224006">
    <property type="component" value="Chromosome III"/>
</dbReference>
<feature type="domain" description="C3H1-type" evidence="7">
    <location>
        <begin position="218"/>
        <end position="244"/>
    </location>
</feature>
<evidence type="ECO:0000256" key="2">
    <source>
        <dbReference type="ARBA" id="ARBA00022737"/>
    </source>
</evidence>
<evidence type="ECO:0000256" key="5">
    <source>
        <dbReference type="PROSITE-ProRule" id="PRU00723"/>
    </source>
</evidence>
<dbReference type="Gene3D" id="3.30.1370.210">
    <property type="match status" value="1"/>
</dbReference>
<evidence type="ECO:0000256" key="4">
    <source>
        <dbReference type="ARBA" id="ARBA00022833"/>
    </source>
</evidence>
<dbReference type="SMART" id="SM00356">
    <property type="entry name" value="ZnF_C3H1"/>
    <property type="match status" value="3"/>
</dbReference>
<feature type="region of interest" description="Disordered" evidence="6">
    <location>
        <begin position="564"/>
        <end position="587"/>
    </location>
</feature>
<gene>
    <name evidence="8" type="ORF">BESB_045960</name>
</gene>
<organism evidence="8 9">
    <name type="scientific">Besnoitia besnoiti</name>
    <name type="common">Apicomplexan protozoan</name>
    <dbReference type="NCBI Taxonomy" id="94643"/>
    <lineage>
        <taxon>Eukaryota</taxon>
        <taxon>Sar</taxon>
        <taxon>Alveolata</taxon>
        <taxon>Apicomplexa</taxon>
        <taxon>Conoidasida</taxon>
        <taxon>Coccidia</taxon>
        <taxon>Eucoccidiorida</taxon>
        <taxon>Eimeriorina</taxon>
        <taxon>Sarcocystidae</taxon>
        <taxon>Besnoitia</taxon>
    </lineage>
</organism>
<feature type="zinc finger region" description="C3H1-type" evidence="5">
    <location>
        <begin position="182"/>
        <end position="210"/>
    </location>
</feature>
<accession>A0A2A9MGX2</accession>
<reference evidence="8 9" key="1">
    <citation type="submission" date="2017-09" db="EMBL/GenBank/DDBJ databases">
        <title>Genome sequencing of Besnoitia besnoiti strain Bb-Ger1.</title>
        <authorList>
            <person name="Schares G."/>
            <person name="Venepally P."/>
            <person name="Lorenzi H.A."/>
        </authorList>
    </citation>
    <scope>NUCLEOTIDE SEQUENCE [LARGE SCALE GENOMIC DNA]</scope>
    <source>
        <strain evidence="8 9">Bb-Ger1</strain>
    </source>
</reference>
<protein>
    <submittedName>
        <fullName evidence="8">Zinc finger (CCCH type) motif-containing protein</fullName>
    </submittedName>
</protein>
<dbReference type="RefSeq" id="XP_029220413.1">
    <property type="nucleotide sequence ID" value="XM_029363047.1"/>
</dbReference>
<dbReference type="GeneID" id="40309526"/>
<dbReference type="PROSITE" id="PS50103">
    <property type="entry name" value="ZF_C3H1"/>
    <property type="match status" value="3"/>
</dbReference>
<keyword evidence="3 5" id="KW-0863">Zinc-finger</keyword>
<dbReference type="AlphaFoldDB" id="A0A2A9MGX2"/>
<dbReference type="VEuPathDB" id="ToxoDB:BESB_045960"/>
<keyword evidence="9" id="KW-1185">Reference proteome</keyword>
<dbReference type="Gene3D" id="4.10.1000.10">
    <property type="entry name" value="Zinc finger, CCCH-type"/>
    <property type="match status" value="1"/>
</dbReference>
<dbReference type="PANTHER" id="PTHR12547">
    <property type="entry name" value="CCCH ZINC FINGER/TIS11-RELATED"/>
    <property type="match status" value="1"/>
</dbReference>
<keyword evidence="1 5" id="KW-0479">Metal-binding</keyword>
<evidence type="ECO:0000256" key="6">
    <source>
        <dbReference type="SAM" id="MobiDB-lite"/>
    </source>
</evidence>
<dbReference type="EMBL" id="NWUJ01000003">
    <property type="protein sequence ID" value="PFH36404.1"/>
    <property type="molecule type" value="Genomic_DNA"/>
</dbReference>